<feature type="transmembrane region" description="Helical" evidence="7">
    <location>
        <begin position="128"/>
        <end position="152"/>
    </location>
</feature>
<feature type="transmembrane region" description="Helical" evidence="7">
    <location>
        <begin position="278"/>
        <end position="297"/>
    </location>
</feature>
<dbReference type="InterPro" id="IPR035906">
    <property type="entry name" value="MetI-like_sf"/>
</dbReference>
<reference evidence="10" key="1">
    <citation type="submission" date="2024-05" db="EMBL/GenBank/DDBJ databases">
        <authorList>
            <person name="Kim S."/>
            <person name="Heo J."/>
            <person name="Choi H."/>
            <person name="Choi Y."/>
            <person name="Kwon S.-W."/>
            <person name="Kim Y."/>
        </authorList>
    </citation>
    <scope>NUCLEOTIDE SEQUENCE</scope>
    <source>
        <strain evidence="10">KACC 23699</strain>
    </source>
</reference>
<accession>A0AAU7JW14</accession>
<evidence type="ECO:0000256" key="5">
    <source>
        <dbReference type="ARBA" id="ARBA00022989"/>
    </source>
</evidence>
<evidence type="ECO:0000256" key="2">
    <source>
        <dbReference type="ARBA" id="ARBA00022448"/>
    </source>
</evidence>
<dbReference type="PANTHER" id="PTHR43744">
    <property type="entry name" value="ABC TRANSPORTER PERMEASE PROTEIN MG189-RELATED-RELATED"/>
    <property type="match status" value="1"/>
</dbReference>
<keyword evidence="2 7" id="KW-0813">Transport</keyword>
<dbReference type="RefSeq" id="WP_406831954.1">
    <property type="nucleotide sequence ID" value="NZ_CP157483.1"/>
</dbReference>
<evidence type="ECO:0000256" key="4">
    <source>
        <dbReference type="ARBA" id="ARBA00022692"/>
    </source>
</evidence>
<sequence>MTAGSDLPVASVPTSQKNPATTSARSQGVGKKKGNRGIQVFLAVVGLIWIFPVAYALLNSFRDYAYTAKNGYLSFGGFTFANYKNAWQQADFSHTMLNSAIITIPAVLLTLFLSCCVAFVVSRFSFKFNLALLGMFTAANLLPPQALLIPVYRMFRAIEVPFWLSDSGTLLNSYWGLILVNVAFQTGFCAFVLSNYMKTLPRELYESAVIDGAGVLRQFFTITLPLCRPPLAALATLEVTWIYNEFFWATVLLQSGDKFPVTSSINNLRGQFFTDNNLVAAGSVVIALPTLIVFFVLQKQFVAGLTLGATKG</sequence>
<dbReference type="GO" id="GO:0005886">
    <property type="term" value="C:plasma membrane"/>
    <property type="evidence" value="ECO:0007669"/>
    <property type="project" value="UniProtKB-SubCell"/>
</dbReference>
<evidence type="ECO:0000256" key="8">
    <source>
        <dbReference type="SAM" id="MobiDB-lite"/>
    </source>
</evidence>
<proteinExistence type="inferred from homology"/>
<evidence type="ECO:0000259" key="9">
    <source>
        <dbReference type="PROSITE" id="PS50928"/>
    </source>
</evidence>
<dbReference type="AlphaFoldDB" id="A0AAU7JW14"/>
<protein>
    <submittedName>
        <fullName evidence="10">Carbohydrate ABC transporter permease</fullName>
    </submittedName>
</protein>
<dbReference type="Pfam" id="PF00528">
    <property type="entry name" value="BPD_transp_1"/>
    <property type="match status" value="1"/>
</dbReference>
<keyword evidence="6 7" id="KW-0472">Membrane</keyword>
<comment type="subcellular location">
    <subcellularLocation>
        <location evidence="1 7">Cell membrane</location>
        <topology evidence="1 7">Multi-pass membrane protein</topology>
    </subcellularLocation>
</comment>
<evidence type="ECO:0000256" key="1">
    <source>
        <dbReference type="ARBA" id="ARBA00004651"/>
    </source>
</evidence>
<feature type="region of interest" description="Disordered" evidence="8">
    <location>
        <begin position="1"/>
        <end position="32"/>
    </location>
</feature>
<evidence type="ECO:0000256" key="7">
    <source>
        <dbReference type="RuleBase" id="RU363032"/>
    </source>
</evidence>
<keyword evidence="3" id="KW-1003">Cell membrane</keyword>
<dbReference type="Gene3D" id="1.10.3720.10">
    <property type="entry name" value="MetI-like"/>
    <property type="match status" value="1"/>
</dbReference>
<dbReference type="PROSITE" id="PS50928">
    <property type="entry name" value="ABC_TM1"/>
    <property type="match status" value="1"/>
</dbReference>
<comment type="similarity">
    <text evidence="7">Belongs to the binding-protein-dependent transport system permease family.</text>
</comment>
<evidence type="ECO:0000256" key="3">
    <source>
        <dbReference type="ARBA" id="ARBA00022475"/>
    </source>
</evidence>
<dbReference type="CDD" id="cd06261">
    <property type="entry name" value="TM_PBP2"/>
    <property type="match status" value="1"/>
</dbReference>
<dbReference type="SUPFAM" id="SSF161098">
    <property type="entry name" value="MetI-like"/>
    <property type="match status" value="1"/>
</dbReference>
<keyword evidence="4 7" id="KW-0812">Transmembrane</keyword>
<keyword evidence="5 7" id="KW-1133">Transmembrane helix</keyword>
<feature type="transmembrane region" description="Helical" evidence="7">
    <location>
        <begin position="172"/>
        <end position="193"/>
    </location>
</feature>
<feature type="compositionally biased region" description="Polar residues" evidence="8">
    <location>
        <begin position="12"/>
        <end position="26"/>
    </location>
</feature>
<dbReference type="PANTHER" id="PTHR43744:SF8">
    <property type="entry name" value="SN-GLYCEROL-3-PHOSPHATE TRANSPORT SYSTEM PERMEASE PROTEIN UGPE"/>
    <property type="match status" value="1"/>
</dbReference>
<dbReference type="GO" id="GO:0055085">
    <property type="term" value="P:transmembrane transport"/>
    <property type="evidence" value="ECO:0007669"/>
    <property type="project" value="InterPro"/>
</dbReference>
<dbReference type="InterPro" id="IPR000515">
    <property type="entry name" value="MetI-like"/>
</dbReference>
<feature type="domain" description="ABC transmembrane type-1" evidence="9">
    <location>
        <begin position="96"/>
        <end position="297"/>
    </location>
</feature>
<evidence type="ECO:0000256" key="6">
    <source>
        <dbReference type="ARBA" id="ARBA00023136"/>
    </source>
</evidence>
<name>A0AAU7JW14_9MICO</name>
<organism evidence="10">
    <name type="scientific">Pedococcus sp. KACC 23699</name>
    <dbReference type="NCBI Taxonomy" id="3149228"/>
    <lineage>
        <taxon>Bacteria</taxon>
        <taxon>Bacillati</taxon>
        <taxon>Actinomycetota</taxon>
        <taxon>Actinomycetes</taxon>
        <taxon>Micrococcales</taxon>
        <taxon>Intrasporangiaceae</taxon>
        <taxon>Pedococcus</taxon>
    </lineage>
</organism>
<feature type="transmembrane region" description="Helical" evidence="7">
    <location>
        <begin position="40"/>
        <end position="58"/>
    </location>
</feature>
<feature type="transmembrane region" description="Helical" evidence="7">
    <location>
        <begin position="100"/>
        <end position="121"/>
    </location>
</feature>
<gene>
    <name evidence="10" type="ORF">ABEG17_03785</name>
</gene>
<evidence type="ECO:0000313" key="10">
    <source>
        <dbReference type="EMBL" id="XBO44468.1"/>
    </source>
</evidence>
<dbReference type="EMBL" id="CP157483">
    <property type="protein sequence ID" value="XBO44468.1"/>
    <property type="molecule type" value="Genomic_DNA"/>
</dbReference>